<protein>
    <recommendedName>
        <fullName evidence="1">C2H2-type domain-containing protein</fullName>
    </recommendedName>
</protein>
<evidence type="ECO:0000313" key="2">
    <source>
        <dbReference type="EMBL" id="GMI05544.1"/>
    </source>
</evidence>
<dbReference type="GO" id="GO:0003712">
    <property type="term" value="F:transcription coregulator activity"/>
    <property type="evidence" value="ECO:0007669"/>
    <property type="project" value="TreeGrafter"/>
</dbReference>
<feature type="domain" description="C2H2-type" evidence="1">
    <location>
        <begin position="171"/>
        <end position="196"/>
    </location>
</feature>
<feature type="domain" description="C2H2-type" evidence="1">
    <location>
        <begin position="203"/>
        <end position="228"/>
    </location>
</feature>
<dbReference type="Gene3D" id="3.30.160.60">
    <property type="entry name" value="Classic Zinc Finger"/>
    <property type="match status" value="1"/>
</dbReference>
<dbReference type="AlphaFoldDB" id="A0A9W7F6W2"/>
<gene>
    <name evidence="2" type="ORF">TrLO_g11650</name>
</gene>
<dbReference type="PANTHER" id="PTHR46179">
    <property type="entry name" value="ZINC FINGER PROTEIN"/>
    <property type="match status" value="1"/>
</dbReference>
<evidence type="ECO:0000259" key="1">
    <source>
        <dbReference type="SMART" id="SM00355"/>
    </source>
</evidence>
<dbReference type="OrthoDB" id="3561125at2759"/>
<organism evidence="2 3">
    <name type="scientific">Triparma laevis f. longispina</name>
    <dbReference type="NCBI Taxonomy" id="1714387"/>
    <lineage>
        <taxon>Eukaryota</taxon>
        <taxon>Sar</taxon>
        <taxon>Stramenopiles</taxon>
        <taxon>Ochrophyta</taxon>
        <taxon>Bolidophyceae</taxon>
        <taxon>Parmales</taxon>
        <taxon>Triparmaceae</taxon>
        <taxon>Triparma</taxon>
    </lineage>
</organism>
<reference evidence="3" key="1">
    <citation type="journal article" date="2023" name="Commun. Biol.">
        <title>Genome analysis of Parmales, the sister group of diatoms, reveals the evolutionary specialization of diatoms from phago-mixotrophs to photoautotrophs.</title>
        <authorList>
            <person name="Ban H."/>
            <person name="Sato S."/>
            <person name="Yoshikawa S."/>
            <person name="Yamada K."/>
            <person name="Nakamura Y."/>
            <person name="Ichinomiya M."/>
            <person name="Sato N."/>
            <person name="Blanc-Mathieu R."/>
            <person name="Endo H."/>
            <person name="Kuwata A."/>
            <person name="Ogata H."/>
        </authorList>
    </citation>
    <scope>NUCLEOTIDE SEQUENCE [LARGE SCALE GENOMIC DNA]</scope>
    <source>
        <strain evidence="3">NIES 3700</strain>
    </source>
</reference>
<dbReference type="Proteomes" id="UP001165122">
    <property type="component" value="Unassembled WGS sequence"/>
</dbReference>
<feature type="domain" description="C2H2-type" evidence="1">
    <location>
        <begin position="75"/>
        <end position="100"/>
    </location>
</feature>
<dbReference type="SMART" id="SM00355">
    <property type="entry name" value="ZnF_C2H2"/>
    <property type="match status" value="5"/>
</dbReference>
<feature type="domain" description="C2H2-type" evidence="1">
    <location>
        <begin position="139"/>
        <end position="164"/>
    </location>
</feature>
<dbReference type="InterPro" id="IPR013087">
    <property type="entry name" value="Znf_C2H2_type"/>
</dbReference>
<dbReference type="GO" id="GO:0006357">
    <property type="term" value="P:regulation of transcription by RNA polymerase II"/>
    <property type="evidence" value="ECO:0007669"/>
    <property type="project" value="TreeGrafter"/>
</dbReference>
<evidence type="ECO:0000313" key="3">
    <source>
        <dbReference type="Proteomes" id="UP001165122"/>
    </source>
</evidence>
<sequence length="336" mass="37182">MEESNAPHAVEVHDNHEPLAALMSLGTVTQTTTPQPQPDLATPMCPVVAPASLPQMTPPLGRSHRNFVKDKKGMWMCDVLTCSYTAKAKSGMKYHQSAVHDINVVWTYCDVPGCNYKAKKASSIKPHKTANHNVEFEWFHCEAKGCTYKTKYSGSIKSHKRNKHDIDVVWYTCGVGGCEYKAKDPGRIKEHKRMRHDIDVRWYHCDIEGCVYKAKKGSSIKSHKKLRHKEAYAAMLREKDKKDTASAVDLLMSAAAPVDTQPIVQPIIPMQLPPSVVIEPVGAADQPARNVLPPPPMPPPVPTSMPAMQPNIPELGMGFVSQSWADGGWGRGDGWL</sequence>
<dbReference type="EMBL" id="BRXW01000088">
    <property type="protein sequence ID" value="GMI05544.1"/>
    <property type="molecule type" value="Genomic_DNA"/>
</dbReference>
<dbReference type="GO" id="GO:0005634">
    <property type="term" value="C:nucleus"/>
    <property type="evidence" value="ECO:0007669"/>
    <property type="project" value="TreeGrafter"/>
</dbReference>
<dbReference type="InterPro" id="IPR051061">
    <property type="entry name" value="Zinc_finger_trans_reg"/>
</dbReference>
<comment type="caution">
    <text evidence="2">The sequence shown here is derived from an EMBL/GenBank/DDBJ whole genome shotgun (WGS) entry which is preliminary data.</text>
</comment>
<proteinExistence type="predicted"/>
<dbReference type="PANTHER" id="PTHR46179:SF27">
    <property type="entry name" value="MYC ASSOCIATED ZINC FINGER PROTEIN"/>
    <property type="match status" value="1"/>
</dbReference>
<keyword evidence="3" id="KW-1185">Reference proteome</keyword>
<feature type="domain" description="C2H2-type" evidence="1">
    <location>
        <begin position="107"/>
        <end position="132"/>
    </location>
</feature>
<name>A0A9W7F6W2_9STRA</name>
<accession>A0A9W7F6W2</accession>